<sequence>MTWFFVIGITLVVALMFLYEWPRMNPNQKKEKSVFVILVAMEWVLAILLLFFPDLPRPAQMIESVFNSLVKFL</sequence>
<accession>A0ABV5WDT9</accession>
<reference evidence="2 3" key="1">
    <citation type="submission" date="2024-09" db="EMBL/GenBank/DDBJ databases">
        <authorList>
            <person name="Sun Q."/>
            <person name="Mori K."/>
        </authorList>
    </citation>
    <scope>NUCLEOTIDE SEQUENCE [LARGE SCALE GENOMIC DNA]</scope>
    <source>
        <strain evidence="2 3">JCM 11201</strain>
    </source>
</reference>
<dbReference type="EMBL" id="JBHMAF010000034">
    <property type="protein sequence ID" value="MFB9758525.1"/>
    <property type="molecule type" value="Genomic_DNA"/>
</dbReference>
<proteinExistence type="predicted"/>
<comment type="caution">
    <text evidence="2">The sequence shown here is derived from an EMBL/GenBank/DDBJ whole genome shotgun (WGS) entry which is preliminary data.</text>
</comment>
<keyword evidence="1" id="KW-0812">Transmembrane</keyword>
<protein>
    <submittedName>
        <fullName evidence="2">Uncharacterized protein</fullName>
    </submittedName>
</protein>
<evidence type="ECO:0000313" key="2">
    <source>
        <dbReference type="EMBL" id="MFB9758525.1"/>
    </source>
</evidence>
<feature type="transmembrane region" description="Helical" evidence="1">
    <location>
        <begin position="6"/>
        <end position="22"/>
    </location>
</feature>
<organism evidence="2 3">
    <name type="scientific">Ectobacillus funiculus</name>
    <dbReference type="NCBI Taxonomy" id="137993"/>
    <lineage>
        <taxon>Bacteria</taxon>
        <taxon>Bacillati</taxon>
        <taxon>Bacillota</taxon>
        <taxon>Bacilli</taxon>
        <taxon>Bacillales</taxon>
        <taxon>Bacillaceae</taxon>
        <taxon>Ectobacillus</taxon>
    </lineage>
</organism>
<evidence type="ECO:0000313" key="3">
    <source>
        <dbReference type="Proteomes" id="UP001589609"/>
    </source>
</evidence>
<keyword evidence="1" id="KW-0472">Membrane</keyword>
<gene>
    <name evidence="2" type="ORF">ACFFMS_08330</name>
</gene>
<name>A0ABV5WDT9_9BACI</name>
<evidence type="ECO:0000256" key="1">
    <source>
        <dbReference type="SAM" id="Phobius"/>
    </source>
</evidence>
<keyword evidence="3" id="KW-1185">Reference proteome</keyword>
<keyword evidence="1" id="KW-1133">Transmembrane helix</keyword>
<feature type="transmembrane region" description="Helical" evidence="1">
    <location>
        <begin position="34"/>
        <end position="52"/>
    </location>
</feature>
<dbReference type="RefSeq" id="WP_379948818.1">
    <property type="nucleotide sequence ID" value="NZ_JBHMAF010000034.1"/>
</dbReference>
<dbReference type="Proteomes" id="UP001589609">
    <property type="component" value="Unassembled WGS sequence"/>
</dbReference>